<comment type="caution">
    <text evidence="2">The sequence shown here is derived from an EMBL/GenBank/DDBJ whole genome shotgun (WGS) entry which is preliminary data.</text>
</comment>
<dbReference type="Proteomes" id="UP001607069">
    <property type="component" value="Unassembled WGS sequence"/>
</dbReference>
<gene>
    <name evidence="2" type="ORF">ACG5V6_05365</name>
</gene>
<evidence type="ECO:0000313" key="3">
    <source>
        <dbReference type="Proteomes" id="UP001607069"/>
    </source>
</evidence>
<evidence type="ECO:0000256" key="1">
    <source>
        <dbReference type="SAM" id="MobiDB-lite"/>
    </source>
</evidence>
<dbReference type="EMBL" id="JBIHMK010000012">
    <property type="protein sequence ID" value="MFH0247636.1"/>
    <property type="molecule type" value="Genomic_DNA"/>
</dbReference>
<reference evidence="2 3" key="1">
    <citation type="submission" date="2024-10" db="EMBL/GenBank/DDBJ databases">
        <authorList>
            <person name="Cho J.-C."/>
        </authorList>
    </citation>
    <scope>NUCLEOTIDE SEQUENCE [LARGE SCALE GENOMIC DNA]</scope>
    <source>
        <strain evidence="2 3">KCTC29696</strain>
    </source>
</reference>
<protein>
    <submittedName>
        <fullName evidence="2">Uncharacterized protein</fullName>
    </submittedName>
</protein>
<accession>A0ABW7HP49</accession>
<name>A0ABW7HP49_9ACTN</name>
<proteinExistence type="predicted"/>
<keyword evidence="3" id="KW-1185">Reference proteome</keyword>
<organism evidence="2 3">
    <name type="scientific">Streptomyces chitinivorans</name>
    <dbReference type="NCBI Taxonomy" id="1257027"/>
    <lineage>
        <taxon>Bacteria</taxon>
        <taxon>Bacillati</taxon>
        <taxon>Actinomycetota</taxon>
        <taxon>Actinomycetes</taxon>
        <taxon>Kitasatosporales</taxon>
        <taxon>Streptomycetaceae</taxon>
        <taxon>Streptomyces</taxon>
    </lineage>
</organism>
<evidence type="ECO:0000313" key="2">
    <source>
        <dbReference type="EMBL" id="MFH0247636.1"/>
    </source>
</evidence>
<feature type="region of interest" description="Disordered" evidence="1">
    <location>
        <begin position="1"/>
        <end position="23"/>
    </location>
</feature>
<sequence>MSTVSPQNDGPGPHGNPKAAGSGSFEEGLRAMVVDLAPRQFAVVQVWDAGDGELDGCVAAWGTVYEDGRTQVSGADGASRLVLGSPERAVWWFGREAGVTARLVWLAAPERAAAA</sequence>
<dbReference type="RefSeq" id="WP_279948499.1">
    <property type="nucleotide sequence ID" value="NZ_BAABEN010000003.1"/>
</dbReference>